<dbReference type="EMBL" id="JAACFV010000013">
    <property type="protein sequence ID" value="KAF7512288.1"/>
    <property type="molecule type" value="Genomic_DNA"/>
</dbReference>
<dbReference type="AlphaFoldDB" id="A0A8H7ANA0"/>
<name>A0A8H7ANA0_9EURO</name>
<comment type="caution">
    <text evidence="1">The sequence shown here is derived from an EMBL/GenBank/DDBJ whole genome shotgun (WGS) entry which is preliminary data.</text>
</comment>
<keyword evidence="2" id="KW-1185">Reference proteome</keyword>
<organism evidence="1 2">
    <name type="scientific">Endocarpon pusillum</name>
    <dbReference type="NCBI Taxonomy" id="364733"/>
    <lineage>
        <taxon>Eukaryota</taxon>
        <taxon>Fungi</taxon>
        <taxon>Dikarya</taxon>
        <taxon>Ascomycota</taxon>
        <taxon>Pezizomycotina</taxon>
        <taxon>Eurotiomycetes</taxon>
        <taxon>Chaetothyriomycetidae</taxon>
        <taxon>Verrucariales</taxon>
        <taxon>Verrucariaceae</taxon>
        <taxon>Endocarpon</taxon>
    </lineage>
</organism>
<protein>
    <submittedName>
        <fullName evidence="1">Uncharacterized protein</fullName>
    </submittedName>
</protein>
<gene>
    <name evidence="1" type="ORF">GJ744_001856</name>
</gene>
<dbReference type="OrthoDB" id="3596604at2759"/>
<reference evidence="1" key="1">
    <citation type="submission" date="2020-02" db="EMBL/GenBank/DDBJ databases">
        <authorList>
            <person name="Palmer J.M."/>
        </authorList>
    </citation>
    <scope>NUCLEOTIDE SEQUENCE</scope>
    <source>
        <strain evidence="1">EPUS1.4</strain>
        <tissue evidence="1">Thallus</tissue>
    </source>
</reference>
<evidence type="ECO:0000313" key="2">
    <source>
        <dbReference type="Proteomes" id="UP000606974"/>
    </source>
</evidence>
<evidence type="ECO:0000313" key="1">
    <source>
        <dbReference type="EMBL" id="KAF7512288.1"/>
    </source>
</evidence>
<dbReference type="Proteomes" id="UP000606974">
    <property type="component" value="Unassembled WGS sequence"/>
</dbReference>
<accession>A0A8H7ANA0</accession>
<proteinExistence type="predicted"/>
<sequence length="166" mass="18391">MEPIPSTEDKVVYLEGGQNQTAFVYEYVSGGITYISDTNSTCGDRCTNINAFQPTLIPDNQADSIGVAQFFKCYNIISEVYNVPSEHAEVYDGLPDLQARMLAGAIRWQSGYLINDTQQYSLFFYTPQAPQEAASEDYVASLIPQFSIKAIAATSQLIRTNFRGLS</sequence>